<sequence>MNNIISFEEELKKYLLNTDCDDLIPITSDNITCHDIVTINQKKTIDYLSVYNEFNHILDSNNNNKALSLCDLLTKHNYCRFSCRQCVNKKDIHPSINPDPIVISNDFNYIPVLISSDWHVEPWYEPSTETTVARYSYANYNNMWECFDSTYQIDCILNGLSDPPIDLIESHILSYESLISSMINSSKRFINNVESDSFHGLLFYGGDTQAHDYTSPYIGDCDEAVAIGDLMTRVADLLTSYWDPLDIFLTPGNNDGPHNSIFSSDEGDVYSRSEAWAEVIISSGIVNNNLNLFYDYAYTSPIDDSIFDDDDIFMTQTEFFSHTGYYIKEIDENNKYINKTIPLYVISYNTNLGLTNIVQQNALLKDLEYVSNNNGGVYILGHHPEVTKNLIPSKYQYLIKGMFSGHTHEAASTNKKLFTQVPAISQAADVTGYYIGKIYEDNNYEIIVSKSKDLIECNNDLSIGLPASIDLWS</sequence>
<accession>A0A7S0XCU9</accession>
<feature type="domain" description="Calcineurin-like phosphoesterase" evidence="1">
    <location>
        <begin position="229"/>
        <end position="409"/>
    </location>
</feature>
<dbReference type="InterPro" id="IPR004843">
    <property type="entry name" value="Calcineurin-like_PHP"/>
</dbReference>
<name>A0A7S0XCU9_9STRA</name>
<evidence type="ECO:0000259" key="1">
    <source>
        <dbReference type="Pfam" id="PF00149"/>
    </source>
</evidence>
<protein>
    <recommendedName>
        <fullName evidence="1">Calcineurin-like phosphoesterase domain-containing protein</fullName>
    </recommendedName>
</protein>
<evidence type="ECO:0000313" key="2">
    <source>
        <dbReference type="EMBL" id="CAD8716543.1"/>
    </source>
</evidence>
<dbReference type="EMBL" id="HBFD01002956">
    <property type="protein sequence ID" value="CAD8716543.1"/>
    <property type="molecule type" value="Transcribed_RNA"/>
</dbReference>
<proteinExistence type="predicted"/>
<gene>
    <name evidence="2" type="ORF">CNEB1095_LOCUS1904</name>
</gene>
<dbReference type="AlphaFoldDB" id="A0A7S0XCU9"/>
<dbReference type="InterPro" id="IPR029052">
    <property type="entry name" value="Metallo-depent_PP-like"/>
</dbReference>
<dbReference type="SUPFAM" id="SSF56300">
    <property type="entry name" value="Metallo-dependent phosphatases"/>
    <property type="match status" value="1"/>
</dbReference>
<reference evidence="2" key="1">
    <citation type="submission" date="2021-01" db="EMBL/GenBank/DDBJ databases">
        <authorList>
            <person name="Corre E."/>
            <person name="Pelletier E."/>
            <person name="Niang G."/>
            <person name="Scheremetjew M."/>
            <person name="Finn R."/>
            <person name="Kale V."/>
            <person name="Holt S."/>
            <person name="Cochrane G."/>
            <person name="Meng A."/>
            <person name="Brown T."/>
            <person name="Cohen L."/>
        </authorList>
    </citation>
    <scope>NUCLEOTIDE SEQUENCE</scope>
    <source>
        <strain evidence="2">UTEXLB2642</strain>
    </source>
</reference>
<organism evidence="2">
    <name type="scientific">Chromulina nebulosa</name>
    <dbReference type="NCBI Taxonomy" id="96789"/>
    <lineage>
        <taxon>Eukaryota</taxon>
        <taxon>Sar</taxon>
        <taxon>Stramenopiles</taxon>
        <taxon>Ochrophyta</taxon>
        <taxon>Chrysophyceae</taxon>
        <taxon>Chromulinales</taxon>
        <taxon>Chromulinaceae</taxon>
        <taxon>Chromulina</taxon>
    </lineage>
</organism>
<dbReference type="Pfam" id="PF00149">
    <property type="entry name" value="Metallophos"/>
    <property type="match status" value="1"/>
</dbReference>